<keyword evidence="3" id="KW-1185">Reference proteome</keyword>
<evidence type="ECO:0000259" key="1">
    <source>
        <dbReference type="Pfam" id="PF03886"/>
    </source>
</evidence>
<keyword evidence="2" id="KW-0449">Lipoprotein</keyword>
<proteinExistence type="predicted"/>
<dbReference type="EMBL" id="AP019782">
    <property type="protein sequence ID" value="BBL70006.1"/>
    <property type="molecule type" value="Genomic_DNA"/>
</dbReference>
<dbReference type="RefSeq" id="WP_221048167.1">
    <property type="nucleotide sequence ID" value="NZ_AP019782.1"/>
</dbReference>
<gene>
    <name evidence="2" type="ORF">MoryE10_06120</name>
</gene>
<dbReference type="PROSITE" id="PS51257">
    <property type="entry name" value="PROKAR_LIPOPROTEIN"/>
    <property type="match status" value="1"/>
</dbReference>
<dbReference type="AlphaFoldDB" id="A0A8D5AJF6"/>
<dbReference type="Proteomes" id="UP000824988">
    <property type="component" value="Chromosome"/>
</dbReference>
<sequence>MTTRTFRVLIACLALAGCGSSPKPRYYTLQMPPASAGQPSDKAQAGVVVGPVNLPEAVDRVQLVLRSGDNTVDISDAHRWAEPLKSQVARVLAANLARELGTPRVSVFGTATGVEGDLRVAVDIVDLQATLGGDAVVEALWTVRGAPDAPPLHGRAGARAKLPGTDYQAVAAAYGDALAQISKEIAATVRRAERR</sequence>
<name>A0A8D5AJF6_9GAMM</name>
<reference evidence="2" key="1">
    <citation type="submission" date="2019-06" db="EMBL/GenBank/DDBJ databases">
        <title>Complete genome sequence of Methylogaea oryzae strain JCM16910.</title>
        <authorList>
            <person name="Asakawa S."/>
        </authorList>
    </citation>
    <scope>NUCLEOTIDE SEQUENCE</scope>
    <source>
        <strain evidence="2">E10</strain>
    </source>
</reference>
<evidence type="ECO:0000313" key="2">
    <source>
        <dbReference type="EMBL" id="BBL70006.1"/>
    </source>
</evidence>
<dbReference type="Pfam" id="PF03886">
    <property type="entry name" value="ABC_trans_aux"/>
    <property type="match status" value="1"/>
</dbReference>
<protein>
    <submittedName>
        <fullName evidence="2">Lipoprotein</fullName>
    </submittedName>
</protein>
<organism evidence="2 3">
    <name type="scientific">Methylogaea oryzae</name>
    <dbReference type="NCBI Taxonomy" id="1295382"/>
    <lineage>
        <taxon>Bacteria</taxon>
        <taxon>Pseudomonadati</taxon>
        <taxon>Pseudomonadota</taxon>
        <taxon>Gammaproteobacteria</taxon>
        <taxon>Methylococcales</taxon>
        <taxon>Methylococcaceae</taxon>
        <taxon>Methylogaea</taxon>
    </lineage>
</organism>
<dbReference type="InterPro" id="IPR005586">
    <property type="entry name" value="ABC_trans_aux"/>
</dbReference>
<evidence type="ECO:0000313" key="3">
    <source>
        <dbReference type="Proteomes" id="UP000824988"/>
    </source>
</evidence>
<feature type="domain" description="ABC-type transport auxiliary lipoprotein component" evidence="1">
    <location>
        <begin position="27"/>
        <end position="186"/>
    </location>
</feature>
<dbReference type="KEGG" id="moz:MoryE10_06120"/>
<accession>A0A8D5AJF6</accession>